<feature type="transmembrane region" description="Helical" evidence="17">
    <location>
        <begin position="456"/>
        <end position="475"/>
    </location>
</feature>
<keyword evidence="11 17" id="KW-1133">Transmembrane helix</keyword>
<evidence type="ECO:0000256" key="3">
    <source>
        <dbReference type="ARBA" id="ARBA00012944"/>
    </source>
</evidence>
<feature type="transmembrane region" description="Helical" evidence="17">
    <location>
        <begin position="12"/>
        <end position="38"/>
    </location>
</feature>
<reference evidence="21" key="1">
    <citation type="journal article" date="2016" name="Mol. Ecol. Resour.">
        <title>Lessons from genome skimming of arthropod-preserving ethanol.</title>
        <authorList>
            <person name="Linard B."/>
            <person name="Arribas P."/>
            <person name="Andujar C."/>
            <person name="Crampton-Platt A."/>
            <person name="Vogler A.P."/>
        </authorList>
    </citation>
    <scope>NUCLEOTIDE SEQUENCE</scope>
</reference>
<evidence type="ECO:0000256" key="1">
    <source>
        <dbReference type="ARBA" id="ARBA00003257"/>
    </source>
</evidence>
<feature type="transmembrane region" description="Helical" evidence="17">
    <location>
        <begin position="487"/>
        <end position="510"/>
    </location>
</feature>
<feature type="transmembrane region" description="Helical" evidence="17">
    <location>
        <begin position="219"/>
        <end position="239"/>
    </location>
</feature>
<evidence type="ECO:0000256" key="2">
    <source>
        <dbReference type="ARBA" id="ARBA00004448"/>
    </source>
</evidence>
<feature type="transmembrane region" description="Helical" evidence="17">
    <location>
        <begin position="185"/>
        <end position="207"/>
    </location>
</feature>
<dbReference type="PANTHER" id="PTHR42829:SF2">
    <property type="entry name" value="NADH-UBIQUINONE OXIDOREDUCTASE CHAIN 5"/>
    <property type="match status" value="1"/>
</dbReference>
<feature type="transmembrane region" description="Helical" evidence="17">
    <location>
        <begin position="557"/>
        <end position="576"/>
    </location>
</feature>
<keyword evidence="6" id="KW-0679">Respiratory chain</keyword>
<feature type="transmembrane region" description="Helical" evidence="17">
    <location>
        <begin position="245"/>
        <end position="266"/>
    </location>
</feature>
<feature type="transmembrane region" description="Helical" evidence="17">
    <location>
        <begin position="153"/>
        <end position="173"/>
    </location>
</feature>
<dbReference type="GO" id="GO:0008137">
    <property type="term" value="F:NADH dehydrogenase (ubiquinone) activity"/>
    <property type="evidence" value="ECO:0007669"/>
    <property type="project" value="UniProtKB-EC"/>
</dbReference>
<evidence type="ECO:0000256" key="9">
    <source>
        <dbReference type="ARBA" id="ARBA00022967"/>
    </source>
</evidence>
<keyword evidence="9" id="KW-1278">Translocase</keyword>
<sequence length="577" mass="66667">MIKKISICIISSLNLFFFSFIFFILGLKFLILDFSLIIEWEVLSLNSSSVVMSLLFDWMSLLFMSFVLFISSMVIFYSKEYMMGDLNMNRFIMLVLMFVFSMMLLIISPNLISILLGWDGLGLVSYCLVIYYQNVKSYNAGMITALMNRVGDVMLLIAISWMLNFGSWNYFYYMDLLMNNLEMSYISLLVMIASMTKSAQIPFSSWLPAAMAAPTPVSALVHSSTLVTAGVFLLIRFNLVLSNYLNLYLLLIGVLTMFMASLGANFEFDLKKIIALSTLSQLGLMMSILAMGNYKMAFFHLLTHALFKALLFMCAGCIIHNLKDTQDIRYMGNLMVQMPLTCISMNISNLALCGMPFLAGFYSKDLILEFVSMSNFNILIYILFFLSTGLTVCYSFRLCFYSITGDFNFYSLHSLNDSNWVMLKSMMMMLFFVMISGSMLLWLIFPTPLIICLPLWMKFMALFVSIIGGWMGYEVSKFFISWNSKTLYLYNMTYFLGYMWFLPNISTFFINNIPLMLSFNLFKNFDQGWNEYLGGQGIYMNMKKNSVMFQFFQDNSMKIYLILMVFWLMILLLLFLL</sequence>
<evidence type="ECO:0000256" key="13">
    <source>
        <dbReference type="ARBA" id="ARBA00023075"/>
    </source>
</evidence>
<comment type="similarity">
    <text evidence="17">Belongs to the complex I subunit 5 family.</text>
</comment>
<feature type="transmembrane region" description="Helical" evidence="17">
    <location>
        <begin position="58"/>
        <end position="78"/>
    </location>
</feature>
<dbReference type="Pfam" id="PF00662">
    <property type="entry name" value="Proton_antipo_N"/>
    <property type="match status" value="1"/>
</dbReference>
<evidence type="ECO:0000256" key="8">
    <source>
        <dbReference type="ARBA" id="ARBA00022792"/>
    </source>
</evidence>
<feature type="transmembrane region" description="Helical" evidence="17">
    <location>
        <begin position="334"/>
        <end position="358"/>
    </location>
</feature>
<dbReference type="EMBL" id="KT876896">
    <property type="protein sequence ID" value="ANJ70455.1"/>
    <property type="molecule type" value="Genomic_DNA"/>
</dbReference>
<evidence type="ECO:0000256" key="4">
    <source>
        <dbReference type="ARBA" id="ARBA00021096"/>
    </source>
</evidence>
<dbReference type="PRINTS" id="PR01434">
    <property type="entry name" value="NADHDHGNASE5"/>
</dbReference>
<organism evidence="21">
    <name type="scientific">Hydroporus obscurus</name>
    <dbReference type="NCBI Taxonomy" id="210121"/>
    <lineage>
        <taxon>Eukaryota</taxon>
        <taxon>Metazoa</taxon>
        <taxon>Ecdysozoa</taxon>
        <taxon>Arthropoda</taxon>
        <taxon>Hexapoda</taxon>
        <taxon>Insecta</taxon>
        <taxon>Pterygota</taxon>
        <taxon>Neoptera</taxon>
        <taxon>Endopterygota</taxon>
        <taxon>Coleoptera</taxon>
        <taxon>Adephaga</taxon>
        <taxon>Dytiscoidea</taxon>
        <taxon>Dytiscidae</taxon>
        <taxon>Hydroporinae</taxon>
        <taxon>Hydroporini</taxon>
        <taxon>Hydroporus</taxon>
    </lineage>
</organism>
<dbReference type="Pfam" id="PF00361">
    <property type="entry name" value="Proton_antipo_M"/>
    <property type="match status" value="1"/>
</dbReference>
<evidence type="ECO:0000259" key="18">
    <source>
        <dbReference type="Pfam" id="PF00361"/>
    </source>
</evidence>
<dbReference type="GO" id="GO:0015990">
    <property type="term" value="P:electron transport coupled proton transport"/>
    <property type="evidence" value="ECO:0007669"/>
    <property type="project" value="TreeGrafter"/>
</dbReference>
<protein>
    <recommendedName>
        <fullName evidence="4 17">NADH-ubiquinone oxidoreductase chain 5</fullName>
        <ecNumber evidence="3 17">7.1.1.2</ecNumber>
    </recommendedName>
</protein>
<dbReference type="InterPro" id="IPR003945">
    <property type="entry name" value="NU5C-like"/>
</dbReference>
<feature type="transmembrane region" description="Helical" evidence="17">
    <location>
        <begin position="421"/>
        <end position="444"/>
    </location>
</feature>
<dbReference type="GO" id="GO:0005743">
    <property type="term" value="C:mitochondrial inner membrane"/>
    <property type="evidence" value="ECO:0007669"/>
    <property type="project" value="UniProtKB-SubCell"/>
</dbReference>
<feature type="transmembrane region" description="Helical" evidence="17">
    <location>
        <begin position="114"/>
        <end position="132"/>
    </location>
</feature>
<keyword evidence="10" id="KW-0249">Electron transport</keyword>
<evidence type="ECO:0000256" key="12">
    <source>
        <dbReference type="ARBA" id="ARBA00023027"/>
    </source>
</evidence>
<feature type="transmembrane region" description="Helical" evidence="17">
    <location>
        <begin position="298"/>
        <end position="322"/>
    </location>
</feature>
<accession>A0A191ZRF8</accession>
<keyword evidence="12 17" id="KW-0520">NAD</keyword>
<evidence type="ECO:0000256" key="16">
    <source>
        <dbReference type="ARBA" id="ARBA00049551"/>
    </source>
</evidence>
<keyword evidence="15 17" id="KW-0472">Membrane</keyword>
<dbReference type="InterPro" id="IPR001750">
    <property type="entry name" value="ND/Mrp_TM"/>
</dbReference>
<feature type="domain" description="NADH-Ubiquinone oxidoreductase (complex I) chain 5 N-terminal" evidence="19">
    <location>
        <begin position="43"/>
        <end position="91"/>
    </location>
</feature>
<feature type="transmembrane region" description="Helical" evidence="17">
    <location>
        <begin position="90"/>
        <end position="108"/>
    </location>
</feature>
<evidence type="ECO:0000259" key="19">
    <source>
        <dbReference type="Pfam" id="PF00662"/>
    </source>
</evidence>
<name>A0A191ZRF8_9DYTI</name>
<evidence type="ECO:0000256" key="10">
    <source>
        <dbReference type="ARBA" id="ARBA00022982"/>
    </source>
</evidence>
<dbReference type="AlphaFoldDB" id="A0A191ZRF8"/>
<comment type="function">
    <text evidence="1">Core subunit of the mitochondrial membrane respiratory chain NADH dehydrogenase (Complex I) that is believed to belong to the minimal assembly required for catalysis. Complex I functions in the transfer of electrons from NADH to the respiratory chain. The immediate electron acceptor for the enzyme is believed to be ubiquinone.</text>
</comment>
<keyword evidence="8" id="KW-0999">Mitochondrion inner membrane</keyword>
<keyword evidence="14 17" id="KW-0496">Mitochondrion</keyword>
<evidence type="ECO:0000256" key="7">
    <source>
        <dbReference type="ARBA" id="ARBA00022692"/>
    </source>
</evidence>
<feature type="domain" description="NADH dehydrogenase subunit 5 C-terminal" evidence="20">
    <location>
        <begin position="394"/>
        <end position="575"/>
    </location>
</feature>
<keyword evidence="7 17" id="KW-0812">Transmembrane</keyword>
<dbReference type="Pfam" id="PF06455">
    <property type="entry name" value="NADH5_C"/>
    <property type="match status" value="1"/>
</dbReference>
<comment type="subcellular location">
    <subcellularLocation>
        <location evidence="2">Mitochondrion inner membrane</location>
        <topology evidence="2">Multi-pass membrane protein</topology>
    </subcellularLocation>
</comment>
<evidence type="ECO:0000259" key="20">
    <source>
        <dbReference type="Pfam" id="PF06455"/>
    </source>
</evidence>
<feature type="domain" description="NADH:quinone oxidoreductase/Mrp antiporter transmembrane" evidence="18">
    <location>
        <begin position="108"/>
        <end position="388"/>
    </location>
</feature>
<dbReference type="GO" id="GO:0042773">
    <property type="term" value="P:ATP synthesis coupled electron transport"/>
    <property type="evidence" value="ECO:0007669"/>
    <property type="project" value="InterPro"/>
</dbReference>
<feature type="transmembrane region" description="Helical" evidence="17">
    <location>
        <begin position="273"/>
        <end position="292"/>
    </location>
</feature>
<evidence type="ECO:0000313" key="21">
    <source>
        <dbReference type="EMBL" id="ANJ70455.1"/>
    </source>
</evidence>
<dbReference type="InterPro" id="IPR010934">
    <property type="entry name" value="NADH_DH_su5_C"/>
</dbReference>
<keyword evidence="5 17" id="KW-0813">Transport</keyword>
<evidence type="ECO:0000256" key="17">
    <source>
        <dbReference type="RuleBase" id="RU003404"/>
    </source>
</evidence>
<geneLocation type="mitochondrion" evidence="21"/>
<evidence type="ECO:0000256" key="11">
    <source>
        <dbReference type="ARBA" id="ARBA00022989"/>
    </source>
</evidence>
<proteinExistence type="inferred from homology"/>
<dbReference type="GO" id="GO:0003954">
    <property type="term" value="F:NADH dehydrogenase activity"/>
    <property type="evidence" value="ECO:0007669"/>
    <property type="project" value="TreeGrafter"/>
</dbReference>
<comment type="function">
    <text evidence="17">Core subunit of the mitochondrial membrane respiratory chain NADH dehydrogenase (Complex I) which catalyzes electron transfer from NADH through the respiratory chain, using ubiquinone as an electron acceptor. Essential for the catalytic activity and assembly of complex I.</text>
</comment>
<feature type="transmembrane region" description="Helical" evidence="17">
    <location>
        <begin position="378"/>
        <end position="400"/>
    </location>
</feature>
<gene>
    <name evidence="21" type="primary">nad5</name>
</gene>
<keyword evidence="13 17" id="KW-0830">Ubiquinone</keyword>
<evidence type="ECO:0000256" key="14">
    <source>
        <dbReference type="ARBA" id="ARBA00023128"/>
    </source>
</evidence>
<dbReference type="InterPro" id="IPR001516">
    <property type="entry name" value="Proton_antipo_N"/>
</dbReference>
<dbReference type="EC" id="7.1.1.2" evidence="3 17"/>
<dbReference type="PANTHER" id="PTHR42829">
    <property type="entry name" value="NADH-UBIQUINONE OXIDOREDUCTASE CHAIN 5"/>
    <property type="match status" value="1"/>
</dbReference>
<comment type="catalytic activity">
    <reaction evidence="16 17">
        <text>a ubiquinone + NADH + 5 H(+)(in) = a ubiquinol + NAD(+) + 4 H(+)(out)</text>
        <dbReference type="Rhea" id="RHEA:29091"/>
        <dbReference type="Rhea" id="RHEA-COMP:9565"/>
        <dbReference type="Rhea" id="RHEA-COMP:9566"/>
        <dbReference type="ChEBI" id="CHEBI:15378"/>
        <dbReference type="ChEBI" id="CHEBI:16389"/>
        <dbReference type="ChEBI" id="CHEBI:17976"/>
        <dbReference type="ChEBI" id="CHEBI:57540"/>
        <dbReference type="ChEBI" id="CHEBI:57945"/>
        <dbReference type="EC" id="7.1.1.2"/>
    </reaction>
</comment>
<evidence type="ECO:0000256" key="15">
    <source>
        <dbReference type="ARBA" id="ARBA00023136"/>
    </source>
</evidence>
<evidence type="ECO:0000256" key="6">
    <source>
        <dbReference type="ARBA" id="ARBA00022660"/>
    </source>
</evidence>
<evidence type="ECO:0000256" key="5">
    <source>
        <dbReference type="ARBA" id="ARBA00022448"/>
    </source>
</evidence>